<protein>
    <submittedName>
        <fullName evidence="1">Phage tail protein I</fullName>
    </submittedName>
</protein>
<organism evidence="1 2">
    <name type="scientific">Roseospira navarrensis</name>
    <dbReference type="NCBI Taxonomy" id="140058"/>
    <lineage>
        <taxon>Bacteria</taxon>
        <taxon>Pseudomonadati</taxon>
        <taxon>Pseudomonadota</taxon>
        <taxon>Alphaproteobacteria</taxon>
        <taxon>Rhodospirillales</taxon>
        <taxon>Rhodospirillaceae</taxon>
        <taxon>Roseospira</taxon>
    </lineage>
</organism>
<dbReference type="NCBIfam" id="TIGR01634">
    <property type="entry name" value="tail_P2_I"/>
    <property type="match status" value="1"/>
</dbReference>
<dbReference type="Proteomes" id="UP000434582">
    <property type="component" value="Unassembled WGS sequence"/>
</dbReference>
<proteinExistence type="predicted"/>
<reference evidence="1 2" key="1">
    <citation type="submission" date="2019-10" db="EMBL/GenBank/DDBJ databases">
        <title>Draft whole-genome sequence of the purple nonsulfur photosynthetic bacterium Roseospira navarrensis DSM 15114.</title>
        <authorList>
            <person name="Kyndt J.A."/>
            <person name="Meyer T.E."/>
        </authorList>
    </citation>
    <scope>NUCLEOTIDE SEQUENCE [LARGE SCALE GENOMIC DNA]</scope>
    <source>
        <strain evidence="1 2">DSM 15114</strain>
    </source>
</reference>
<evidence type="ECO:0000313" key="1">
    <source>
        <dbReference type="EMBL" id="MQX37874.1"/>
    </source>
</evidence>
<name>A0A7X1ZG08_9PROT</name>
<dbReference type="InterPro" id="IPR006521">
    <property type="entry name" value="Tail_protein_I"/>
</dbReference>
<sequence>MTGMCWSGTTDPLGSRGDACTRWAGRMTPGKTGTAAAWGGCRAGWICRRRRRKAAMSDASGLLPPNATPLERAADTATGARVQAVDFAPMLGLWDPWRCPAALLPWLAWACSVDVWDDTWPVATQRRVIADSYRSTP</sequence>
<dbReference type="Pfam" id="PF09684">
    <property type="entry name" value="Tail_P2_I"/>
    <property type="match status" value="1"/>
</dbReference>
<accession>A0A7X1ZG08</accession>
<evidence type="ECO:0000313" key="2">
    <source>
        <dbReference type="Proteomes" id="UP000434582"/>
    </source>
</evidence>
<dbReference type="AlphaFoldDB" id="A0A7X1ZG08"/>
<gene>
    <name evidence="1" type="ORF">GHC57_15240</name>
</gene>
<dbReference type="EMBL" id="WIVE01000059">
    <property type="protein sequence ID" value="MQX37874.1"/>
    <property type="molecule type" value="Genomic_DNA"/>
</dbReference>
<keyword evidence="2" id="KW-1185">Reference proteome</keyword>
<dbReference type="OrthoDB" id="90759at2"/>
<comment type="caution">
    <text evidence="1">The sequence shown here is derived from an EMBL/GenBank/DDBJ whole genome shotgun (WGS) entry which is preliminary data.</text>
</comment>